<dbReference type="AlphaFoldDB" id="A0A7S1APZ2"/>
<protein>
    <submittedName>
        <fullName evidence="1">Uncharacterized protein</fullName>
    </submittedName>
</protein>
<gene>
    <name evidence="1" type="ORF">NSCI0253_LOCUS35896</name>
</gene>
<evidence type="ECO:0000313" key="1">
    <source>
        <dbReference type="EMBL" id="CAD8861541.1"/>
    </source>
</evidence>
<proteinExistence type="predicted"/>
<name>A0A7S1APZ2_NOCSC</name>
<reference evidence="1" key="1">
    <citation type="submission" date="2021-01" db="EMBL/GenBank/DDBJ databases">
        <authorList>
            <person name="Corre E."/>
            <person name="Pelletier E."/>
            <person name="Niang G."/>
            <person name="Scheremetjew M."/>
            <person name="Finn R."/>
            <person name="Kale V."/>
            <person name="Holt S."/>
            <person name="Cochrane G."/>
            <person name="Meng A."/>
            <person name="Brown T."/>
            <person name="Cohen L."/>
        </authorList>
    </citation>
    <scope>NUCLEOTIDE SEQUENCE</scope>
</reference>
<dbReference type="EMBL" id="HBFQ01050326">
    <property type="protein sequence ID" value="CAD8861541.1"/>
    <property type="molecule type" value="Transcribed_RNA"/>
</dbReference>
<sequence length="455" mass="51044">MSAIVDTGLARSRKGGTHPCKPLLDGGLLDAWPRRKTEAVDASCAIQAGEEASKCALWQRVDSLAGSVTVLQARVDRHERDICALRCQMERDVAAEAKSFQATTDRHERDISEIRCQIEREVVGLGEAFEKAKHLQVNENAVAKLREEMLAHSPQLQIDELAARIEATTRYVENMDADRIGQSVESRLTQLNTLACRIEETSRALQSEKHSRHEFWSTLIGESVQREMSLLSGEVENRIQRAFEEGPAWQQTAVMQPERVEALASSVDELRRWLKDEQWARVELRNELSEQWNSAIQEKLHSLLNSPRLLADHRTKDRKTGRGTARVGEIRLPVESSRLTHNELMTNFDRRQTDQLLQSMAADVAEVRASLETDDLLEISETLSVDSRGIASVQSENLFSSDSEDEEMLEVGNPRSKLARATTKHSCTGGQHSPLPARCCRSTAVKAMFATETGR</sequence>
<organism evidence="1">
    <name type="scientific">Noctiluca scintillans</name>
    <name type="common">Sea sparkle</name>
    <name type="synonym">Red tide dinoflagellate</name>
    <dbReference type="NCBI Taxonomy" id="2966"/>
    <lineage>
        <taxon>Eukaryota</taxon>
        <taxon>Sar</taxon>
        <taxon>Alveolata</taxon>
        <taxon>Dinophyceae</taxon>
        <taxon>Noctilucales</taxon>
        <taxon>Noctilucaceae</taxon>
        <taxon>Noctiluca</taxon>
    </lineage>
</organism>
<accession>A0A7S1APZ2</accession>